<dbReference type="SMART" id="SM00355">
    <property type="entry name" value="ZnF_C2H2"/>
    <property type="match status" value="2"/>
</dbReference>
<keyword evidence="11" id="KW-1185">Reference proteome</keyword>
<evidence type="ECO:0000256" key="2">
    <source>
        <dbReference type="ARBA" id="ARBA00022833"/>
    </source>
</evidence>
<accession>A0A9P1MAL0</accession>
<feature type="domain" description="Zn(2)-C6 fungal-type" evidence="8">
    <location>
        <begin position="253"/>
        <end position="282"/>
    </location>
</feature>
<evidence type="ECO:0000256" key="4">
    <source>
        <dbReference type="ARBA" id="ARBA00023163"/>
    </source>
</evidence>
<dbReference type="InterPro" id="IPR036864">
    <property type="entry name" value="Zn2-C6_fun-type_DNA-bd_sf"/>
</dbReference>
<comment type="caution">
    <text evidence="10">The sequence shown here is derived from an EMBL/GenBank/DDBJ whole genome shotgun (WGS) entry which is preliminary data.</text>
</comment>
<keyword evidence="1" id="KW-0479">Metal-binding</keyword>
<dbReference type="PROSITE" id="PS50157">
    <property type="entry name" value="ZINC_FINGER_C2H2_2"/>
    <property type="match status" value="1"/>
</dbReference>
<dbReference type="InterPro" id="IPR001138">
    <property type="entry name" value="Zn2Cys6_DnaBD"/>
</dbReference>
<keyword evidence="6" id="KW-0863">Zinc-finger</keyword>
<evidence type="ECO:0000256" key="1">
    <source>
        <dbReference type="ARBA" id="ARBA00022723"/>
    </source>
</evidence>
<dbReference type="Gene3D" id="3.30.160.60">
    <property type="entry name" value="Classic Zinc Finger"/>
    <property type="match status" value="1"/>
</dbReference>
<dbReference type="AlphaFoldDB" id="A0A9P1MAL0"/>
<evidence type="ECO:0000256" key="7">
    <source>
        <dbReference type="SAM" id="MobiDB-lite"/>
    </source>
</evidence>
<organism evidence="10 11">
    <name type="scientific">Parascedosporium putredinis</name>
    <dbReference type="NCBI Taxonomy" id="1442378"/>
    <lineage>
        <taxon>Eukaryota</taxon>
        <taxon>Fungi</taxon>
        <taxon>Dikarya</taxon>
        <taxon>Ascomycota</taxon>
        <taxon>Pezizomycotina</taxon>
        <taxon>Sordariomycetes</taxon>
        <taxon>Hypocreomycetidae</taxon>
        <taxon>Microascales</taxon>
        <taxon>Microascaceae</taxon>
        <taxon>Parascedosporium</taxon>
    </lineage>
</organism>
<reference evidence="10" key="1">
    <citation type="submission" date="2022-11" db="EMBL/GenBank/DDBJ databases">
        <authorList>
            <person name="Scott C."/>
            <person name="Bruce N."/>
        </authorList>
    </citation>
    <scope>NUCLEOTIDE SEQUENCE</scope>
</reference>
<dbReference type="OrthoDB" id="654211at2759"/>
<name>A0A9P1MAL0_9PEZI</name>
<evidence type="ECO:0000256" key="3">
    <source>
        <dbReference type="ARBA" id="ARBA00023015"/>
    </source>
</evidence>
<evidence type="ECO:0000256" key="5">
    <source>
        <dbReference type="ARBA" id="ARBA00023242"/>
    </source>
</evidence>
<dbReference type="EMBL" id="CALLCH030000013">
    <property type="protein sequence ID" value="CAI4215875.1"/>
    <property type="molecule type" value="Genomic_DNA"/>
</dbReference>
<feature type="region of interest" description="Disordered" evidence="7">
    <location>
        <begin position="292"/>
        <end position="315"/>
    </location>
</feature>
<gene>
    <name evidence="10" type="ORF">PPNO1_LOCUS5549</name>
</gene>
<evidence type="ECO:0000313" key="11">
    <source>
        <dbReference type="Proteomes" id="UP000838763"/>
    </source>
</evidence>
<dbReference type="PROSITE" id="PS50048">
    <property type="entry name" value="ZN2_CY6_FUNGAL_2"/>
    <property type="match status" value="1"/>
</dbReference>
<dbReference type="PANTHER" id="PTHR47660">
    <property type="entry name" value="TRANSCRIPTION FACTOR WITH C2H2 AND ZN(2)-CYS(6) DNA BINDING DOMAIN (EUROFUNG)-RELATED-RELATED"/>
    <property type="match status" value="1"/>
</dbReference>
<feature type="compositionally biased region" description="Basic and acidic residues" evidence="7">
    <location>
        <begin position="292"/>
        <end position="306"/>
    </location>
</feature>
<keyword evidence="2" id="KW-0862">Zinc</keyword>
<evidence type="ECO:0000259" key="8">
    <source>
        <dbReference type="PROSITE" id="PS50048"/>
    </source>
</evidence>
<feature type="domain" description="C2H2-type" evidence="9">
    <location>
        <begin position="189"/>
        <end position="216"/>
    </location>
</feature>
<evidence type="ECO:0000259" key="9">
    <source>
        <dbReference type="PROSITE" id="PS50157"/>
    </source>
</evidence>
<keyword evidence="5" id="KW-0539">Nucleus</keyword>
<dbReference type="SUPFAM" id="SSF57701">
    <property type="entry name" value="Zn2/Cys6 DNA-binding domain"/>
    <property type="match status" value="1"/>
</dbReference>
<dbReference type="PROSITE" id="PS00028">
    <property type="entry name" value="ZINC_FINGER_C2H2_1"/>
    <property type="match status" value="1"/>
</dbReference>
<dbReference type="InterPro" id="IPR036236">
    <property type="entry name" value="Znf_C2H2_sf"/>
</dbReference>
<protein>
    <submittedName>
        <fullName evidence="10">Uncharacterized protein</fullName>
    </submittedName>
</protein>
<dbReference type="Gene3D" id="4.10.240.10">
    <property type="entry name" value="Zn(2)-C6 fungal-type DNA-binding domain"/>
    <property type="match status" value="1"/>
</dbReference>
<evidence type="ECO:0000256" key="6">
    <source>
        <dbReference type="PROSITE-ProRule" id="PRU00042"/>
    </source>
</evidence>
<dbReference type="Pfam" id="PF00172">
    <property type="entry name" value="Zn_clus"/>
    <property type="match status" value="1"/>
</dbReference>
<dbReference type="SUPFAM" id="SSF57667">
    <property type="entry name" value="beta-beta-alpha zinc fingers"/>
    <property type="match status" value="1"/>
</dbReference>
<dbReference type="GO" id="GO:0000981">
    <property type="term" value="F:DNA-binding transcription factor activity, RNA polymerase II-specific"/>
    <property type="evidence" value="ECO:0007669"/>
    <property type="project" value="InterPro"/>
</dbReference>
<dbReference type="Proteomes" id="UP000838763">
    <property type="component" value="Unassembled WGS sequence"/>
</dbReference>
<dbReference type="CDD" id="cd00067">
    <property type="entry name" value="GAL4"/>
    <property type="match status" value="1"/>
</dbReference>
<dbReference type="GO" id="GO:0008270">
    <property type="term" value="F:zinc ion binding"/>
    <property type="evidence" value="ECO:0007669"/>
    <property type="project" value="UniProtKB-KW"/>
</dbReference>
<keyword evidence="3" id="KW-0805">Transcription regulation</keyword>
<proteinExistence type="predicted"/>
<keyword evidence="4" id="KW-0804">Transcription</keyword>
<dbReference type="InterPro" id="IPR013087">
    <property type="entry name" value="Znf_C2H2_type"/>
</dbReference>
<sequence>MQSQLVSLQELSNHLKQLIEHMDVQDWPDFFHTNDPLQQLSQDIAAAEKGETGWRSVVDSACLMLERYWNILKISDRMAFIRNWGSLWSTFIHAIPYVNACRLQKLLQEGQIHVMDFDEIQCHQPGFTISCGERRYHADIVIEAAGLELDVTLLEANQLGGFLLPKFWFKPATEYSLATSACPKPGEYYNCQVCEKRYKRREHLQRHRASHKVSRPHQCACCDRTFQRLDVLKRHARTCEARAVGLLPQRRRACDYCVRQKKACTADQPCRNCERLAIECCYSAAANVKPRRDSTATTTVKERESTENDSNETQMMTPLDSLSSVLVPSAEKMYSAAQTNGTLLPMDPFEASLWDSAEPTAAWLDYLNPVMGIPQMPFDVSAPQHPRRGKTTRGPTGFTFGQVYQAHGVTRVL</sequence>
<evidence type="ECO:0000313" key="10">
    <source>
        <dbReference type="EMBL" id="CAI4215875.1"/>
    </source>
</evidence>